<name>A0A936YQM4_9HYPH</name>
<proteinExistence type="predicted"/>
<accession>A0A936YQM4</accession>
<sequence length="271" mass="29661">MLLEALNFAASYATSPRRNAGEINSSVNLWARARRCARDWAEHEENSKAFVQRAIEMLPQRRVAVVLGSGLLRDVPIALLSKSFSEVRLYDLQHLASVRAWAAIKGLRNLTFECLDLSGFEALRDTPSSPPTPLAFLAEIADLDFIVSANLLSQIGVGVGHLMETQPNLPADTVGRLIQAHVDGLNATAAPSCLLTDISYDVIGKSGEVLERDDLMHGATLPSPHTEWQWLVAPYGELDPTYKAVHRVVAIRLPAEVRKIPLHPSSNSAMN</sequence>
<organism evidence="1 2">
    <name type="scientific">Rhizobium setariae</name>
    <dbReference type="NCBI Taxonomy" id="2801340"/>
    <lineage>
        <taxon>Bacteria</taxon>
        <taxon>Pseudomonadati</taxon>
        <taxon>Pseudomonadota</taxon>
        <taxon>Alphaproteobacteria</taxon>
        <taxon>Hyphomicrobiales</taxon>
        <taxon>Rhizobiaceae</taxon>
        <taxon>Rhizobium/Agrobacterium group</taxon>
        <taxon>Rhizobium</taxon>
    </lineage>
</organism>
<gene>
    <name evidence="1" type="ORF">JJB09_00910</name>
</gene>
<evidence type="ECO:0008006" key="3">
    <source>
        <dbReference type="Google" id="ProtNLM"/>
    </source>
</evidence>
<keyword evidence="2" id="KW-1185">Reference proteome</keyword>
<comment type="caution">
    <text evidence="1">The sequence shown here is derived from an EMBL/GenBank/DDBJ whole genome shotgun (WGS) entry which is preliminary data.</text>
</comment>
<reference evidence="1" key="1">
    <citation type="submission" date="2021-01" db="EMBL/GenBank/DDBJ databases">
        <title>Rhizobium sp. strain KVB221 16S ribosomal RNA gene Genome sequencing and assembly.</title>
        <authorList>
            <person name="Kang M."/>
        </authorList>
    </citation>
    <scope>NUCLEOTIDE SEQUENCE</scope>
    <source>
        <strain evidence="1">KVB221</strain>
    </source>
</reference>
<dbReference type="Proteomes" id="UP000633219">
    <property type="component" value="Unassembled WGS sequence"/>
</dbReference>
<dbReference type="AlphaFoldDB" id="A0A936YQM4"/>
<dbReference type="RefSeq" id="WP_201651852.1">
    <property type="nucleotide sequence ID" value="NZ_JAEQNC010000001.1"/>
</dbReference>
<protein>
    <recommendedName>
        <fullName evidence="3">Methyltransferase</fullName>
    </recommendedName>
</protein>
<evidence type="ECO:0000313" key="2">
    <source>
        <dbReference type="Proteomes" id="UP000633219"/>
    </source>
</evidence>
<evidence type="ECO:0000313" key="1">
    <source>
        <dbReference type="EMBL" id="MBL0370575.1"/>
    </source>
</evidence>
<dbReference type="EMBL" id="JAEQNC010000001">
    <property type="protein sequence ID" value="MBL0370575.1"/>
    <property type="molecule type" value="Genomic_DNA"/>
</dbReference>